<keyword evidence="13" id="KW-0479">Metal-binding</keyword>
<keyword evidence="6 12" id="KW-0812">Transmembrane</keyword>
<evidence type="ECO:0000256" key="10">
    <source>
        <dbReference type="ARBA" id="ARBA00023136"/>
    </source>
</evidence>
<comment type="cofactor">
    <cofactor evidence="12">
        <name>Mn(2+)</name>
        <dbReference type="ChEBI" id="CHEBI:29035"/>
    </cofactor>
</comment>
<comment type="function">
    <text evidence="12">Catalyzes the transfer of the GlcNAc-1-phosphate moiety from UDP-GlcNAc onto the carrier lipid undecaprenyl phosphate (C55-P), yielding GlcNAc-pyrophosphoryl-undecaprenyl (GlcNAc-PP-C55).</text>
</comment>
<feature type="transmembrane region" description="Helical" evidence="12">
    <location>
        <begin position="153"/>
        <end position="172"/>
    </location>
</feature>
<dbReference type="AlphaFoldDB" id="A0AAP7K9P0"/>
<dbReference type="PANTHER" id="PTHR22926">
    <property type="entry name" value="PHOSPHO-N-ACETYLMURAMOYL-PENTAPEPTIDE-TRANSFERASE"/>
    <property type="match status" value="1"/>
</dbReference>
<keyword evidence="2 12" id="KW-1003">Cell membrane</keyword>
<feature type="transmembrane region" description="Helical" evidence="12">
    <location>
        <begin position="126"/>
        <end position="146"/>
    </location>
</feature>
<evidence type="ECO:0000313" key="15">
    <source>
        <dbReference type="Proteomes" id="UP000659084"/>
    </source>
</evidence>
<dbReference type="GO" id="GO:0009276">
    <property type="term" value="C:Gram-negative-bacterium-type cell wall"/>
    <property type="evidence" value="ECO:0007669"/>
    <property type="project" value="InterPro"/>
</dbReference>
<dbReference type="GO" id="GO:0009243">
    <property type="term" value="P:O antigen biosynthetic process"/>
    <property type="evidence" value="ECO:0007669"/>
    <property type="project" value="UniProtKB-UniRule"/>
</dbReference>
<dbReference type="Pfam" id="PF00953">
    <property type="entry name" value="Glycos_transf_4"/>
    <property type="match status" value="1"/>
</dbReference>
<evidence type="ECO:0000256" key="4">
    <source>
        <dbReference type="ARBA" id="ARBA00022676"/>
    </source>
</evidence>
<feature type="binding site" evidence="13">
    <location>
        <position position="211"/>
    </location>
    <ligand>
        <name>Mg(2+)</name>
        <dbReference type="ChEBI" id="CHEBI:18420"/>
    </ligand>
</feature>
<dbReference type="InterPro" id="IPR012750">
    <property type="entry name" value="ECA_WecA-rel"/>
</dbReference>
<dbReference type="GO" id="GO:0036380">
    <property type="term" value="F:UDP-N-acetylglucosamine-undecaprenyl-phosphate N-acetylglucosaminephosphotransferase activity"/>
    <property type="evidence" value="ECO:0007669"/>
    <property type="project" value="UniProtKB-UniRule"/>
</dbReference>
<dbReference type="GO" id="GO:0005886">
    <property type="term" value="C:plasma membrane"/>
    <property type="evidence" value="ECO:0007669"/>
    <property type="project" value="UniProtKB-SubCell"/>
</dbReference>
<evidence type="ECO:0000256" key="5">
    <source>
        <dbReference type="ARBA" id="ARBA00022679"/>
    </source>
</evidence>
<feature type="transmembrane region" description="Helical" evidence="12">
    <location>
        <begin position="207"/>
        <end position="228"/>
    </location>
</feature>
<organism evidence="14 15">
    <name type="scientific">Serratia fonticola</name>
    <dbReference type="NCBI Taxonomy" id="47917"/>
    <lineage>
        <taxon>Bacteria</taxon>
        <taxon>Pseudomonadati</taxon>
        <taxon>Pseudomonadota</taxon>
        <taxon>Gammaproteobacteria</taxon>
        <taxon>Enterobacterales</taxon>
        <taxon>Yersiniaceae</taxon>
        <taxon>Serratia</taxon>
    </lineage>
</organism>
<keyword evidence="4 12" id="KW-0328">Glycosyltransferase</keyword>
<dbReference type="GO" id="GO:0044038">
    <property type="term" value="P:cell wall macromolecule biosynthetic process"/>
    <property type="evidence" value="ECO:0007669"/>
    <property type="project" value="TreeGrafter"/>
</dbReference>
<keyword evidence="11 12" id="KW-0464">Manganese</keyword>
<dbReference type="GO" id="GO:0016757">
    <property type="term" value="F:glycosyltransferase activity"/>
    <property type="evidence" value="ECO:0007669"/>
    <property type="project" value="UniProtKB-KW"/>
</dbReference>
<name>A0AAP7K9P0_SERFO</name>
<evidence type="ECO:0000256" key="6">
    <source>
        <dbReference type="ARBA" id="ARBA00022692"/>
    </source>
</evidence>
<dbReference type="GO" id="GO:0030145">
    <property type="term" value="F:manganese ion binding"/>
    <property type="evidence" value="ECO:0007669"/>
    <property type="project" value="InterPro"/>
</dbReference>
<dbReference type="EC" id="2.7.8.33" evidence="12"/>
<dbReference type="RefSeq" id="WP_094982914.1">
    <property type="nucleotide sequence ID" value="NZ_CP183218.1"/>
</dbReference>
<feature type="transmembrane region" description="Helical" evidence="12">
    <location>
        <begin position="178"/>
        <end position="195"/>
    </location>
</feature>
<dbReference type="GO" id="GO:0000287">
    <property type="term" value="F:magnesium ion binding"/>
    <property type="evidence" value="ECO:0007669"/>
    <property type="project" value="InterPro"/>
</dbReference>
<dbReference type="Proteomes" id="UP000659084">
    <property type="component" value="Unassembled WGS sequence"/>
</dbReference>
<evidence type="ECO:0000256" key="8">
    <source>
        <dbReference type="ARBA" id="ARBA00022985"/>
    </source>
</evidence>
<feature type="transmembrane region" description="Helical" evidence="12">
    <location>
        <begin position="95"/>
        <end position="120"/>
    </location>
</feature>
<dbReference type="GO" id="GO:0071555">
    <property type="term" value="P:cell wall organization"/>
    <property type="evidence" value="ECO:0007669"/>
    <property type="project" value="TreeGrafter"/>
</dbReference>
<dbReference type="EMBL" id="JACNYO010000010">
    <property type="protein sequence ID" value="MBC3212847.1"/>
    <property type="molecule type" value="Genomic_DNA"/>
</dbReference>
<comment type="pathway">
    <text evidence="12">Bacterial outer membrane biogenesis; LPS O-antigen biosynthesis.</text>
</comment>
<feature type="transmembrane region" description="Helical" evidence="12">
    <location>
        <begin position="40"/>
        <end position="57"/>
    </location>
</feature>
<feature type="transmembrane region" description="Helical" evidence="12">
    <location>
        <begin position="240"/>
        <end position="257"/>
    </location>
</feature>
<feature type="transmembrane region" description="Helical" evidence="12">
    <location>
        <begin position="6"/>
        <end position="28"/>
    </location>
</feature>
<comment type="caution">
    <text evidence="14">The sequence shown here is derived from an EMBL/GenBank/DDBJ whole genome shotgun (WGS) entry which is preliminary data.</text>
</comment>
<evidence type="ECO:0000256" key="11">
    <source>
        <dbReference type="ARBA" id="ARBA00023211"/>
    </source>
</evidence>
<keyword evidence="3 12" id="KW-0997">Cell inner membrane</keyword>
<keyword evidence="8 12" id="KW-0448">Lipopolysaccharide biosynthesis</keyword>
<comment type="catalytic activity">
    <reaction evidence="12">
        <text>di-trans,octa-cis-undecaprenyl phosphate + UDP-N-acetyl-alpha-D-glucosamine = N-acetyl-alpha-D-glucosaminyl-di-trans,octa-cis-undecaprenyl diphosphate + UMP</text>
        <dbReference type="Rhea" id="RHEA:28090"/>
        <dbReference type="ChEBI" id="CHEBI:57705"/>
        <dbReference type="ChEBI" id="CHEBI:57865"/>
        <dbReference type="ChEBI" id="CHEBI:60392"/>
        <dbReference type="ChEBI" id="CHEBI:62959"/>
        <dbReference type="EC" id="2.7.8.33"/>
    </reaction>
</comment>
<dbReference type="InterPro" id="IPR000715">
    <property type="entry name" value="Glycosyl_transferase_4"/>
</dbReference>
<evidence type="ECO:0000256" key="12">
    <source>
        <dbReference type="HAMAP-Rule" id="MF_02030"/>
    </source>
</evidence>
<accession>A0AAP7K9P0</accession>
<feature type="transmembrane region" description="Helical" evidence="12">
    <location>
        <begin position="63"/>
        <end position="83"/>
    </location>
</feature>
<evidence type="ECO:0000313" key="14">
    <source>
        <dbReference type="EMBL" id="MBC3212847.1"/>
    </source>
</evidence>
<dbReference type="HAMAP" id="MF_02030">
    <property type="entry name" value="WecA_Gammaproteo"/>
    <property type="match status" value="1"/>
</dbReference>
<dbReference type="NCBIfam" id="TIGR02380">
    <property type="entry name" value="ECA_wecA"/>
    <property type="match status" value="1"/>
</dbReference>
<dbReference type="GO" id="GO:0009246">
    <property type="term" value="P:enterobacterial common antigen biosynthetic process"/>
    <property type="evidence" value="ECO:0007669"/>
    <property type="project" value="UniProtKB-UniRule"/>
</dbReference>
<evidence type="ECO:0000256" key="9">
    <source>
        <dbReference type="ARBA" id="ARBA00022989"/>
    </source>
</evidence>
<evidence type="ECO:0000256" key="2">
    <source>
        <dbReference type="ARBA" id="ARBA00022475"/>
    </source>
</evidence>
<dbReference type="PANTHER" id="PTHR22926:SF3">
    <property type="entry name" value="UNDECAPRENYL-PHOSPHATE ALPHA-N-ACETYLGLUCOSAMINYL 1-PHOSPHATE TRANSFERASE"/>
    <property type="match status" value="1"/>
</dbReference>
<keyword evidence="7 12" id="KW-0460">Magnesium</keyword>
<evidence type="ECO:0000256" key="7">
    <source>
        <dbReference type="ARBA" id="ARBA00022842"/>
    </source>
</evidence>
<comment type="cofactor">
    <cofactor evidence="12 13">
        <name>Mg(2+)</name>
        <dbReference type="ChEBI" id="CHEBI:18420"/>
    </cofactor>
</comment>
<sequence>MQELIVVFIGAFLVLLGARKLAFSVGLVDKPNARKKHNGHIPLVGGVSIYLALWVLYALHPDWMPQFTLYMVCATILLVVGVLDDRFDLPVLPRVGIQALVAGVMIWSGLYLASLGHVIAGSELTLGMFGYFVTLFAVWGAINAFNMVDGIDGLLGALSCVTFGALSVVFELGGNPELSKWCLCLLVASLPYIMLNLGIPMGKRFKVFMGDAGSTLIGFTVIWLLVLATQGDKAVMQPVSALWVIAVPLMDMATIMVRRIRRGDSPFKPDREHLHHILMRAGLGPRQTLFTIVGFASLLAAIGVIGDRLGVPELLMLGLFLVVFAGYFWSITRVWKILTWIRKSNHKPGMSEAESTPSNK</sequence>
<protein>
    <recommendedName>
        <fullName evidence="12">Undecaprenyl-phosphate alpha-N-acetylglucosaminyl 1-phosphate transferase</fullName>
        <ecNumber evidence="12">2.7.8.33</ecNumber>
    </recommendedName>
    <alternativeName>
        <fullName evidence="12">UDP-GlcNAc:undecaprenyl-phosphate GlcNAc-1-phosphate transferase</fullName>
    </alternativeName>
    <alternativeName>
        <fullName evidence="12">Undecaprenyl-phosphate GlcNAc-1-phosphate transferase</fullName>
    </alternativeName>
</protein>
<comment type="subcellular location">
    <subcellularLocation>
        <location evidence="12">Cell inner membrane</location>
        <topology evidence="12">Multi-pass membrane protein</topology>
    </subcellularLocation>
    <subcellularLocation>
        <location evidence="1">Cell membrane</location>
        <topology evidence="1">Multi-pass membrane protein</topology>
    </subcellularLocation>
</comment>
<evidence type="ECO:0000256" key="1">
    <source>
        <dbReference type="ARBA" id="ARBA00004651"/>
    </source>
</evidence>
<keyword evidence="9 12" id="KW-1133">Transmembrane helix</keyword>
<evidence type="ECO:0000256" key="13">
    <source>
        <dbReference type="PIRSR" id="PIRSR600715-1"/>
    </source>
</evidence>
<keyword evidence="10 12" id="KW-0472">Membrane</keyword>
<gene>
    <name evidence="12 14" type="primary">wecA</name>
    <name evidence="14" type="ORF">H8J20_11925</name>
</gene>
<reference evidence="14" key="1">
    <citation type="submission" date="2020-08" db="EMBL/GenBank/DDBJ databases">
        <title>Food and environmental bacterial isolates.</title>
        <authorList>
            <person name="Richter L."/>
            <person name="Du Plessis E.M."/>
            <person name="Duvenage S."/>
            <person name="Allam M."/>
            <person name="Korsten L."/>
        </authorList>
    </citation>
    <scope>NUCLEOTIDE SEQUENCE</scope>
    <source>
        <strain evidence="14">UPMP2127</strain>
    </source>
</reference>
<proteinExistence type="inferred from homology"/>
<feature type="transmembrane region" description="Helical" evidence="12">
    <location>
        <begin position="289"/>
        <end position="309"/>
    </location>
</feature>
<dbReference type="CDD" id="cd06853">
    <property type="entry name" value="GT_WecA_like"/>
    <property type="match status" value="1"/>
</dbReference>
<comment type="pathway">
    <text evidence="12">Bacterial outer membrane biogenesis; enterobacterial common antigen biosynthesis.</text>
</comment>
<feature type="binding site" evidence="13">
    <location>
        <position position="146"/>
    </location>
    <ligand>
        <name>Mg(2+)</name>
        <dbReference type="ChEBI" id="CHEBI:18420"/>
    </ligand>
</feature>
<keyword evidence="5 12" id="KW-0808">Transferase</keyword>
<comment type="similarity">
    <text evidence="12">Belongs to the glycosyltransferase 4 family. WecA subfamily.</text>
</comment>
<evidence type="ECO:0000256" key="3">
    <source>
        <dbReference type="ARBA" id="ARBA00022519"/>
    </source>
</evidence>
<feature type="transmembrane region" description="Helical" evidence="12">
    <location>
        <begin position="315"/>
        <end position="335"/>
    </location>
</feature>